<accession>A0A1J1HIW9</accession>
<keyword evidence="2" id="KW-1185">Reference proteome</keyword>
<dbReference type="EMBL" id="CVRI01000006">
    <property type="protein sequence ID" value="CRK87957.1"/>
    <property type="molecule type" value="Genomic_DNA"/>
</dbReference>
<protein>
    <submittedName>
        <fullName evidence="1">CLUMA_CG001743, isoform A</fullName>
    </submittedName>
</protein>
<organism evidence="1 2">
    <name type="scientific">Clunio marinus</name>
    <dbReference type="NCBI Taxonomy" id="568069"/>
    <lineage>
        <taxon>Eukaryota</taxon>
        <taxon>Metazoa</taxon>
        <taxon>Ecdysozoa</taxon>
        <taxon>Arthropoda</taxon>
        <taxon>Hexapoda</taxon>
        <taxon>Insecta</taxon>
        <taxon>Pterygota</taxon>
        <taxon>Neoptera</taxon>
        <taxon>Endopterygota</taxon>
        <taxon>Diptera</taxon>
        <taxon>Nematocera</taxon>
        <taxon>Chironomoidea</taxon>
        <taxon>Chironomidae</taxon>
        <taxon>Clunio</taxon>
    </lineage>
</organism>
<sequence>MSAHLSKTIKNKTEPQRHCKYHEMCQSTFWVYQCLVLRERSGISLRIKSVQYYIHNIKTLNNDEEKQIIRIRVDIQHLNKQEYCKN</sequence>
<name>A0A1J1HIW9_9DIPT</name>
<dbReference type="AlphaFoldDB" id="A0A1J1HIW9"/>
<dbReference type="Proteomes" id="UP000183832">
    <property type="component" value="Unassembled WGS sequence"/>
</dbReference>
<proteinExistence type="predicted"/>
<gene>
    <name evidence="1" type="ORF">CLUMA_CG001743</name>
</gene>
<evidence type="ECO:0000313" key="2">
    <source>
        <dbReference type="Proteomes" id="UP000183832"/>
    </source>
</evidence>
<evidence type="ECO:0000313" key="1">
    <source>
        <dbReference type="EMBL" id="CRK87957.1"/>
    </source>
</evidence>
<reference evidence="1 2" key="1">
    <citation type="submission" date="2015-04" db="EMBL/GenBank/DDBJ databases">
        <authorList>
            <person name="Syromyatnikov M.Y."/>
            <person name="Popov V.N."/>
        </authorList>
    </citation>
    <scope>NUCLEOTIDE SEQUENCE [LARGE SCALE GENOMIC DNA]</scope>
</reference>